<proteinExistence type="predicted"/>
<dbReference type="RefSeq" id="WP_207575449.1">
    <property type="nucleotide sequence ID" value="NZ_JAFNME010000018.1"/>
</dbReference>
<accession>A0A939KE43</accession>
<name>A0A939KE43_9BURK</name>
<keyword evidence="1" id="KW-0732">Signal</keyword>
<dbReference type="PROSITE" id="PS51257">
    <property type="entry name" value="PROKAR_LIPOPROTEIN"/>
    <property type="match status" value="1"/>
</dbReference>
<evidence type="ECO:0008006" key="4">
    <source>
        <dbReference type="Google" id="ProtNLM"/>
    </source>
</evidence>
<comment type="caution">
    <text evidence="2">The sequence shown here is derived from an EMBL/GenBank/DDBJ whole genome shotgun (WGS) entry which is preliminary data.</text>
</comment>
<feature type="chain" id="PRO_5037818826" description="Lipoprotein" evidence="1">
    <location>
        <begin position="22"/>
        <end position="228"/>
    </location>
</feature>
<feature type="signal peptide" evidence="1">
    <location>
        <begin position="1"/>
        <end position="21"/>
    </location>
</feature>
<dbReference type="AlphaFoldDB" id="A0A939KE43"/>
<keyword evidence="3" id="KW-1185">Reference proteome</keyword>
<sequence length="228" mass="24751">MRLWKSIGLMALVGGSATVLTACGSAPIPVATNFDYATQQKARSAGHWDVMSRDVVVQSLQTLEGIGIQRNTPVYVALPKQASEFDQGFREMLLTKLVQSGVSVLDNNRGADLQISYTTQVVVHKSDRPYFIPGQFTMLAGGLMAAYGLRTEHLDVKLLGTLGLAGAADFAASVNAGGPTHTEVILTTSVKRGDQYLARKTDVYYLEDVDAPLFWKQVPATRFNVVDR</sequence>
<gene>
    <name evidence="2" type="ORF">J1777_09280</name>
</gene>
<evidence type="ECO:0000256" key="1">
    <source>
        <dbReference type="SAM" id="SignalP"/>
    </source>
</evidence>
<dbReference type="Proteomes" id="UP000664731">
    <property type="component" value="Unassembled WGS sequence"/>
</dbReference>
<reference evidence="2" key="1">
    <citation type="submission" date="2021-03" db="EMBL/GenBank/DDBJ databases">
        <title>Comamonas denitrificans.</title>
        <authorList>
            <person name="Finster K."/>
        </authorList>
    </citation>
    <scope>NUCLEOTIDE SEQUENCE</scope>
    <source>
        <strain evidence="2">MM2021_4</strain>
    </source>
</reference>
<evidence type="ECO:0000313" key="2">
    <source>
        <dbReference type="EMBL" id="MBO1250009.1"/>
    </source>
</evidence>
<dbReference type="EMBL" id="JAFNME010000018">
    <property type="protein sequence ID" value="MBO1250009.1"/>
    <property type="molecule type" value="Genomic_DNA"/>
</dbReference>
<organism evidence="2 3">
    <name type="scientific">Comamonas denitrificans</name>
    <dbReference type="NCBI Taxonomy" id="117506"/>
    <lineage>
        <taxon>Bacteria</taxon>
        <taxon>Pseudomonadati</taxon>
        <taxon>Pseudomonadota</taxon>
        <taxon>Betaproteobacteria</taxon>
        <taxon>Burkholderiales</taxon>
        <taxon>Comamonadaceae</taxon>
        <taxon>Comamonas</taxon>
    </lineage>
</organism>
<protein>
    <recommendedName>
        <fullName evidence="4">Lipoprotein</fullName>
    </recommendedName>
</protein>
<evidence type="ECO:0000313" key="3">
    <source>
        <dbReference type="Proteomes" id="UP000664731"/>
    </source>
</evidence>